<dbReference type="PROSITE" id="PS51804">
    <property type="entry name" value="ZF_C2HC_LYAR"/>
    <property type="match status" value="1"/>
</dbReference>
<dbReference type="RefSeq" id="XP_017993552.1">
    <property type="nucleotide sequence ID" value="XM_018138139.1"/>
</dbReference>
<dbReference type="Gene3D" id="3.30.1490.490">
    <property type="match status" value="1"/>
</dbReference>
<dbReference type="Pfam" id="PF08790">
    <property type="entry name" value="zf-LYAR"/>
    <property type="match status" value="1"/>
</dbReference>
<comment type="subcellular location">
    <subcellularLocation>
        <location evidence="1">Nucleus</location>
    </subcellularLocation>
</comment>
<dbReference type="STRING" id="77020.A0A0M8MXT8"/>
<dbReference type="VEuPathDB" id="FungiDB:Malapachy_3677"/>
<comment type="caution">
    <text evidence="10">The sequence shown here is derived from an EMBL/GenBank/DDBJ whole genome shotgun (WGS) entry which is preliminary data.</text>
</comment>
<evidence type="ECO:0000256" key="3">
    <source>
        <dbReference type="ARBA" id="ARBA00022737"/>
    </source>
</evidence>
<keyword evidence="5" id="KW-0862">Zinc</keyword>
<dbReference type="InterPro" id="IPR039999">
    <property type="entry name" value="LYAR"/>
</dbReference>
<keyword evidence="6" id="KW-0539">Nucleus</keyword>
<keyword evidence="3" id="KW-0677">Repeat</keyword>
<keyword evidence="4 7" id="KW-0863">Zinc-finger</keyword>
<dbReference type="GO" id="GO:0003677">
    <property type="term" value="F:DNA binding"/>
    <property type="evidence" value="ECO:0007669"/>
    <property type="project" value="InterPro"/>
</dbReference>
<evidence type="ECO:0000256" key="7">
    <source>
        <dbReference type="PROSITE-ProRule" id="PRU01145"/>
    </source>
</evidence>
<proteinExistence type="predicted"/>
<dbReference type="GO" id="GO:0006364">
    <property type="term" value="P:rRNA processing"/>
    <property type="evidence" value="ECO:0007669"/>
    <property type="project" value="TreeGrafter"/>
</dbReference>
<dbReference type="PANTHER" id="PTHR13100:SF10">
    <property type="entry name" value="CELL GROWTH-REGULATING NUCLEOLAR PROTEIN"/>
    <property type="match status" value="1"/>
</dbReference>
<evidence type="ECO:0000256" key="2">
    <source>
        <dbReference type="ARBA" id="ARBA00022723"/>
    </source>
</evidence>
<dbReference type="GeneID" id="28730015"/>
<dbReference type="InterPro" id="IPR036236">
    <property type="entry name" value="Znf_C2H2_sf"/>
</dbReference>
<evidence type="ECO:0000256" key="4">
    <source>
        <dbReference type="ARBA" id="ARBA00022771"/>
    </source>
</evidence>
<dbReference type="InterPro" id="IPR014898">
    <property type="entry name" value="Znf_C2H2_LYAR"/>
</dbReference>
<name>A0A0M8MXT8_9BASI</name>
<evidence type="ECO:0000256" key="5">
    <source>
        <dbReference type="ARBA" id="ARBA00022833"/>
    </source>
</evidence>
<dbReference type="PANTHER" id="PTHR13100">
    <property type="entry name" value="CELL GROWTH-REGULATING NUCLEOLAR PROTEIN LYAR"/>
    <property type="match status" value="1"/>
</dbReference>
<dbReference type="GO" id="GO:0000122">
    <property type="term" value="P:negative regulation of transcription by RNA polymerase II"/>
    <property type="evidence" value="ECO:0007669"/>
    <property type="project" value="TreeGrafter"/>
</dbReference>
<evidence type="ECO:0000256" key="1">
    <source>
        <dbReference type="ARBA" id="ARBA00004123"/>
    </source>
</evidence>
<keyword evidence="2" id="KW-0479">Metal-binding</keyword>
<reference evidence="10 11" key="1">
    <citation type="submission" date="2015-07" db="EMBL/GenBank/DDBJ databases">
        <title>Draft Genome Sequence of Malassezia furfur CBS1878 and Malassezia pachydermatis CBS1879.</title>
        <authorList>
            <person name="Triana S."/>
            <person name="Ohm R."/>
            <person name="Gonzalez A."/>
            <person name="DeCock H."/>
            <person name="Restrepo S."/>
            <person name="Celis A."/>
        </authorList>
    </citation>
    <scope>NUCLEOTIDE SEQUENCE [LARGE SCALE GENOMIC DNA]</scope>
    <source>
        <strain evidence="10 11">CBS 1879</strain>
    </source>
</reference>
<dbReference type="EMBL" id="LGAV01000001">
    <property type="protein sequence ID" value="KOS15920.1"/>
    <property type="molecule type" value="Genomic_DNA"/>
</dbReference>
<gene>
    <name evidence="10" type="ORF">Malapachy_3677</name>
</gene>
<dbReference type="AlphaFoldDB" id="A0A0M8MXT8"/>
<keyword evidence="11" id="KW-1185">Reference proteome</keyword>
<evidence type="ECO:0000256" key="6">
    <source>
        <dbReference type="ARBA" id="ARBA00023242"/>
    </source>
</evidence>
<protein>
    <submittedName>
        <fullName evidence="10">Nucleolus protein</fullName>
    </submittedName>
</protein>
<dbReference type="SUPFAM" id="SSF57667">
    <property type="entry name" value="beta-beta-alpha zinc fingers"/>
    <property type="match status" value="2"/>
</dbReference>
<evidence type="ECO:0000256" key="8">
    <source>
        <dbReference type="SAM" id="MobiDB-lite"/>
    </source>
</evidence>
<dbReference type="Proteomes" id="UP000037751">
    <property type="component" value="Unassembled WGS sequence"/>
</dbReference>
<organism evidence="10 11">
    <name type="scientific">Malassezia pachydermatis</name>
    <dbReference type="NCBI Taxonomy" id="77020"/>
    <lineage>
        <taxon>Eukaryota</taxon>
        <taxon>Fungi</taxon>
        <taxon>Dikarya</taxon>
        <taxon>Basidiomycota</taxon>
        <taxon>Ustilaginomycotina</taxon>
        <taxon>Malasseziomycetes</taxon>
        <taxon>Malasseziales</taxon>
        <taxon>Malasseziaceae</taxon>
        <taxon>Malassezia</taxon>
    </lineage>
</organism>
<feature type="domain" description="Zinc finger C2H2 LYAR-type" evidence="9">
    <location>
        <begin position="29"/>
        <end position="55"/>
    </location>
</feature>
<evidence type="ECO:0000259" key="9">
    <source>
        <dbReference type="Pfam" id="PF08790"/>
    </source>
</evidence>
<dbReference type="GO" id="GO:0005730">
    <property type="term" value="C:nucleolus"/>
    <property type="evidence" value="ECO:0007669"/>
    <property type="project" value="TreeGrafter"/>
</dbReference>
<evidence type="ECO:0000313" key="11">
    <source>
        <dbReference type="Proteomes" id="UP000037751"/>
    </source>
</evidence>
<dbReference type="OrthoDB" id="21474at2759"/>
<accession>A0A0M8MXT8</accession>
<evidence type="ECO:0000313" key="10">
    <source>
        <dbReference type="EMBL" id="KOS15920.1"/>
    </source>
</evidence>
<dbReference type="GO" id="GO:0008270">
    <property type="term" value="F:zinc ion binding"/>
    <property type="evidence" value="ECO:0007669"/>
    <property type="project" value="UniProtKB-KW"/>
</dbReference>
<sequence>MVSFVCDGCGDVVKKPKLQQHYNRCYSPFTCLDCSVQFLTPKDAHSSCITEDEKYQKSTQKRKFDDDCDTKTEEKTSDKRVKSTSKDEKDTLKESTKPKNSKELSVRTIQNMAQQLSNSKKSLTLHNIIKHTAKELDVDTKKVKSFVLKKAGITVKSQGEMAFIEH</sequence>
<feature type="region of interest" description="Disordered" evidence="8">
    <location>
        <begin position="55"/>
        <end position="103"/>
    </location>
</feature>